<dbReference type="SUPFAM" id="SSF103473">
    <property type="entry name" value="MFS general substrate transporter"/>
    <property type="match status" value="1"/>
</dbReference>
<dbReference type="InterPro" id="IPR051788">
    <property type="entry name" value="MFS_Transporter"/>
</dbReference>
<dbReference type="EMBL" id="LWAF01000004">
    <property type="protein sequence ID" value="ODN30646.1"/>
    <property type="molecule type" value="Genomic_DNA"/>
</dbReference>
<dbReference type="InterPro" id="IPR020846">
    <property type="entry name" value="MFS_dom"/>
</dbReference>
<accession>A0A1E3G2Y2</accession>
<feature type="transmembrane region" description="Helical" evidence="7">
    <location>
        <begin position="325"/>
        <end position="343"/>
    </location>
</feature>
<feature type="transmembrane region" description="Helical" evidence="7">
    <location>
        <begin position="287"/>
        <end position="304"/>
    </location>
</feature>
<gene>
    <name evidence="9" type="ORF">A4H02_03650</name>
</gene>
<evidence type="ECO:0000313" key="10">
    <source>
        <dbReference type="Proteomes" id="UP000094570"/>
    </source>
</evidence>
<dbReference type="InterPro" id="IPR036259">
    <property type="entry name" value="MFS_trans_sf"/>
</dbReference>
<evidence type="ECO:0000256" key="3">
    <source>
        <dbReference type="ARBA" id="ARBA00022448"/>
    </source>
</evidence>
<dbReference type="Proteomes" id="UP000094570">
    <property type="component" value="Unassembled WGS sequence"/>
</dbReference>
<evidence type="ECO:0000256" key="4">
    <source>
        <dbReference type="ARBA" id="ARBA00022692"/>
    </source>
</evidence>
<feature type="transmembrane region" description="Helical" evidence="7">
    <location>
        <begin position="349"/>
        <end position="369"/>
    </location>
</feature>
<dbReference type="AlphaFoldDB" id="A0A1E3G2Y2"/>
<reference evidence="10" key="1">
    <citation type="submission" date="2016-04" db="EMBL/GenBank/DDBJ databases">
        <title>The genome sequence project of a novel Fervidobacterium isolate from a hot spring in Thailand.</title>
        <authorList>
            <person name="Gonzalez J.M."/>
            <person name="Cuecas A."/>
            <person name="Kanoksilapatham W."/>
        </authorList>
    </citation>
    <scope>NUCLEOTIDE SEQUENCE [LARGE SCALE GENOMIC DNA]</scope>
    <source>
        <strain evidence="10">FC2004</strain>
    </source>
</reference>
<feature type="transmembrane region" description="Helical" evidence="7">
    <location>
        <begin position="126"/>
        <end position="144"/>
    </location>
</feature>
<dbReference type="PANTHER" id="PTHR23514:SF3">
    <property type="entry name" value="BYPASS OF STOP CODON PROTEIN 6"/>
    <property type="match status" value="1"/>
</dbReference>
<protein>
    <recommendedName>
        <fullName evidence="8">Major facilitator superfamily (MFS) profile domain-containing protein</fullName>
    </recommendedName>
</protein>
<comment type="caution">
    <text evidence="9">The sequence shown here is derived from an EMBL/GenBank/DDBJ whole genome shotgun (WGS) entry which is preliminary data.</text>
</comment>
<keyword evidence="6 7" id="KW-0472">Membrane</keyword>
<evidence type="ECO:0000256" key="5">
    <source>
        <dbReference type="ARBA" id="ARBA00022989"/>
    </source>
</evidence>
<dbReference type="Gene3D" id="1.20.1250.20">
    <property type="entry name" value="MFS general substrate transporter like domains"/>
    <property type="match status" value="1"/>
</dbReference>
<dbReference type="PROSITE" id="PS50850">
    <property type="entry name" value="MFS"/>
    <property type="match status" value="1"/>
</dbReference>
<proteinExistence type="inferred from homology"/>
<feature type="transmembrane region" description="Helical" evidence="7">
    <location>
        <begin position="205"/>
        <end position="227"/>
    </location>
</feature>
<keyword evidence="10" id="KW-1185">Reference proteome</keyword>
<feature type="transmembrane region" description="Helical" evidence="7">
    <location>
        <begin position="239"/>
        <end position="256"/>
    </location>
</feature>
<dbReference type="GO" id="GO:0012505">
    <property type="term" value="C:endomembrane system"/>
    <property type="evidence" value="ECO:0007669"/>
    <property type="project" value="UniProtKB-SubCell"/>
</dbReference>
<dbReference type="InterPro" id="IPR011701">
    <property type="entry name" value="MFS"/>
</dbReference>
<organism evidence="9 10">
    <name type="scientific">Fervidobacterium thailandense</name>
    <dbReference type="NCBI Taxonomy" id="1008305"/>
    <lineage>
        <taxon>Bacteria</taxon>
        <taxon>Thermotogati</taxon>
        <taxon>Thermotogota</taxon>
        <taxon>Thermotogae</taxon>
        <taxon>Thermotogales</taxon>
        <taxon>Fervidobacteriaceae</taxon>
        <taxon>Fervidobacterium</taxon>
    </lineage>
</organism>
<evidence type="ECO:0000259" key="8">
    <source>
        <dbReference type="PROSITE" id="PS50850"/>
    </source>
</evidence>
<evidence type="ECO:0000256" key="6">
    <source>
        <dbReference type="ARBA" id="ARBA00023136"/>
    </source>
</evidence>
<evidence type="ECO:0000256" key="7">
    <source>
        <dbReference type="SAM" id="Phobius"/>
    </source>
</evidence>
<feature type="transmembrane region" description="Helical" evidence="7">
    <location>
        <begin position="156"/>
        <end position="173"/>
    </location>
</feature>
<dbReference type="STRING" id="1008305.A4H02_03650"/>
<feature type="transmembrane region" description="Helical" evidence="7">
    <location>
        <begin position="93"/>
        <end position="117"/>
    </location>
</feature>
<feature type="transmembrane region" description="Helical" evidence="7">
    <location>
        <begin position="7"/>
        <end position="29"/>
    </location>
</feature>
<sequence length="370" mass="40520">MNRLIYVAMSLLFTYSLVLNSVAPLLNYFRSYFELSVASSSLIPVFLLSGTVLSNIFVGFIFNKLGLRRTLLVGLFLLVTGTSSAAFSNSIALLILGMILIGFSNGFGFTGATMLLLTEGTKSSNFGLFHGAYGLGGIAAPLLIELFNQLGTGFKGLYLTYTFLAVSLTLMVGKATANALPIEETSVNNAERKEKLKLTGESRKVFITYLIMLIFYSSAEIGTITWAGTYSKPGVVPTTLGYTVFWFLFTVTRFALPIIEKTFRNIVLLNGTLLIIFLLLFAKTGNITLFFTTGAFFGPLFPYIQSRAIRKISEELRPVFNGLTYSLTSLGGNLTVFLMGTLIEKFGILSYMLPTSLILTLVLSHFLAIK</sequence>
<evidence type="ECO:0000256" key="1">
    <source>
        <dbReference type="ARBA" id="ARBA00004127"/>
    </source>
</evidence>
<comment type="similarity">
    <text evidence="2">Belongs to the major facilitator superfamily.</text>
</comment>
<dbReference type="PANTHER" id="PTHR23514">
    <property type="entry name" value="BYPASS OF STOP CODON PROTEIN 6"/>
    <property type="match status" value="1"/>
</dbReference>
<feature type="transmembrane region" description="Helical" evidence="7">
    <location>
        <begin position="70"/>
        <end position="87"/>
    </location>
</feature>
<dbReference type="GO" id="GO:0022857">
    <property type="term" value="F:transmembrane transporter activity"/>
    <property type="evidence" value="ECO:0007669"/>
    <property type="project" value="InterPro"/>
</dbReference>
<dbReference type="GO" id="GO:0016020">
    <property type="term" value="C:membrane"/>
    <property type="evidence" value="ECO:0007669"/>
    <property type="project" value="TreeGrafter"/>
</dbReference>
<evidence type="ECO:0000256" key="2">
    <source>
        <dbReference type="ARBA" id="ARBA00008335"/>
    </source>
</evidence>
<keyword evidence="5 7" id="KW-1133">Transmembrane helix</keyword>
<feature type="domain" description="Major facilitator superfamily (MFS) profile" evidence="8">
    <location>
        <begin position="4"/>
        <end position="370"/>
    </location>
</feature>
<dbReference type="Pfam" id="PF07690">
    <property type="entry name" value="MFS_1"/>
    <property type="match status" value="1"/>
</dbReference>
<keyword evidence="3" id="KW-0813">Transport</keyword>
<name>A0A1E3G2Y2_9BACT</name>
<feature type="transmembrane region" description="Helical" evidence="7">
    <location>
        <begin position="263"/>
        <end position="281"/>
    </location>
</feature>
<keyword evidence="4 7" id="KW-0812">Transmembrane</keyword>
<comment type="subcellular location">
    <subcellularLocation>
        <location evidence="1">Endomembrane system</location>
        <topology evidence="1">Multi-pass membrane protein</topology>
    </subcellularLocation>
</comment>
<evidence type="ECO:0000313" key="9">
    <source>
        <dbReference type="EMBL" id="ODN30646.1"/>
    </source>
</evidence>
<feature type="transmembrane region" description="Helical" evidence="7">
    <location>
        <begin position="41"/>
        <end position="63"/>
    </location>
</feature>